<feature type="signal peptide" evidence="2">
    <location>
        <begin position="1"/>
        <end position="22"/>
    </location>
</feature>
<dbReference type="InterPro" id="IPR008979">
    <property type="entry name" value="Galactose-bd-like_sf"/>
</dbReference>
<evidence type="ECO:0000259" key="4">
    <source>
        <dbReference type="Pfam" id="PF13550"/>
    </source>
</evidence>
<comment type="caution">
    <text evidence="5">The sequence shown here is derived from an EMBL/GenBank/DDBJ whole genome shotgun (WGS) entry which is preliminary data.</text>
</comment>
<dbReference type="Gene3D" id="2.60.120.260">
    <property type="entry name" value="Galactose-binding domain-like"/>
    <property type="match status" value="2"/>
</dbReference>
<reference evidence="5 6" key="1">
    <citation type="submission" date="2020-08" db="EMBL/GenBank/DDBJ databases">
        <title>Genomic Encyclopedia of Type Strains, Phase IV (KMG-V): Genome sequencing to study the core and pangenomes of soil and plant-associated prokaryotes.</title>
        <authorList>
            <person name="Whitman W."/>
        </authorList>
    </citation>
    <scope>NUCLEOTIDE SEQUENCE [LARGE SCALE GENOMIC DNA]</scope>
    <source>
        <strain evidence="5 6">SEMIA 4059</strain>
    </source>
</reference>
<feature type="domain" description="CBM-cenC" evidence="3">
    <location>
        <begin position="925"/>
        <end position="1049"/>
    </location>
</feature>
<organism evidence="5 6">
    <name type="scientific">Rhizobium tropici</name>
    <dbReference type="NCBI Taxonomy" id="398"/>
    <lineage>
        <taxon>Bacteria</taxon>
        <taxon>Pseudomonadati</taxon>
        <taxon>Pseudomonadota</taxon>
        <taxon>Alphaproteobacteria</taxon>
        <taxon>Hyphomicrobiales</taxon>
        <taxon>Rhizobiaceae</taxon>
        <taxon>Rhizobium/Agrobacterium group</taxon>
        <taxon>Rhizobium</taxon>
    </lineage>
</organism>
<dbReference type="InterPro" id="IPR032876">
    <property type="entry name" value="J_dom"/>
</dbReference>
<evidence type="ECO:0000259" key="3">
    <source>
        <dbReference type="Pfam" id="PF02018"/>
    </source>
</evidence>
<dbReference type="InterPro" id="IPR003305">
    <property type="entry name" value="CenC_carb-bd"/>
</dbReference>
<dbReference type="Pfam" id="PF02018">
    <property type="entry name" value="CBM_4_9"/>
    <property type="match status" value="1"/>
</dbReference>
<evidence type="ECO:0000256" key="1">
    <source>
        <dbReference type="ARBA" id="ARBA00022801"/>
    </source>
</evidence>
<evidence type="ECO:0000256" key="2">
    <source>
        <dbReference type="SAM" id="SignalP"/>
    </source>
</evidence>
<dbReference type="SUPFAM" id="SSF49785">
    <property type="entry name" value="Galactose-binding domain-like"/>
    <property type="match status" value="2"/>
</dbReference>
<keyword evidence="1" id="KW-0378">Hydrolase</keyword>
<evidence type="ECO:0000313" key="6">
    <source>
        <dbReference type="Proteomes" id="UP000526625"/>
    </source>
</evidence>
<feature type="domain" description="Tip attachment protein J" evidence="4">
    <location>
        <begin position="330"/>
        <end position="480"/>
    </location>
</feature>
<sequence>MKYLILLLNVLSFWLVADAAHADPLSLAISSIASFFSSISIGKLILTVAINIGLSLVEKALAKKDKPQPAGTKLEISMGDDHAMSFIIGSYATAGKRKYAGTWGEDGKTPNAYFTDVIEIGSLPNRAGERGLTSIWIDDQKVGVLWEEPHPDGRGFPVLQYRVKGKDYLWIKFLDGTQTSPDPFLTAKFGAHAERPWKPTMIGRGCQVVILTSRYNTELFKGVPAGLFEPHSLPLYDVRKDSSVGGNGAHRWADPSTWEPSTNPAVMTYNLARGVYYGSEWVYGGQNIGAFCLPAANWMAAANACDASVQLDGGGNEPAFRAGYDIQCDQEPLDAISELLKGCNGRIAEVGGIFKMLVGTPGAAVYSFTDDDIIVTEEQDFQPFPSLSATYNAIEATYPEPAEKWATKDAPGRYNADLEAQDGNRRLPAQVQLLAVPFANQVQRVGLAMIQDYRRFRVHQVSLPPDAYPLEPNDVVSWSSVRNGYEEKKFLVVKVEPQPNFLIVVTLKEVDPADYDWHPGLQLPTAIGWLGPITPPSQPMIGWTVEPSTIKDAGGIDRRPAIKISCAPDLDDVASVWVQVRLTETGDVVFDSDSNLYASPYSWIISGNWMISNTDYEARGRYLPKSNRATDWSAWLTVKTPNVLIQTADVLDGAIIQSKIADAAVTAAKIMDQAVSNLKLADQAVSTAKLQVAAVTADVLASGAVISTKLADGAVTAAKLAQGAVEATSLASSIKAVEVVSSLPTTGNVEGRQVFLTTDGKLYRYHNGAWTTAVAAIDINGTLNSVQIADSAITIDKLAANAVDATKFASGIRPVEIVASLPATSNVEGRMVYLTTDDKLYRYTGSAWTAATAAGDIAGQIVGTQISDGAISTPKLAAGVVTADKIAANSITAGQIAAGAIGAQQIAAKAITVDKLLVGNFDNLIDNGFSQGNMASWIATGMQSYYLETGSSPLQGTWLVSCDARDQLLTRSPLLKVNPGESYNLSVWFYNTDPANDAFMSVYVKDQSGAAVLPNWIAVGASNATKNAWTYLSANFTVPAGVYQVQPMFGVAKAAANGSNCVWGKPNMRRAASAELIVDGAVTATKIAAGSVSTDKLAVGSGKNLLQNAGFTMGLDCWGIIYTSGTIPGLPLALRPRGQPWSGANNPTLMLYQASGPTGFYTDVQWKRPDGDGLPGSLPLAVPCAAGEWLELTAYISAHRCKVEMRIQWVRADGTVTGYTAPAANDGIAGSSTNPDLWLRLRVAGAAPADAVAAALHLRKLDTYNGQTDSYMFVNKPMLCRIPAGATEATPWSDGGIVLITGGGIIANAVTADKIAANAVTAGKIATNAVTAGTIAANAVAAGTIAAGAVSAAQIAVGAIMADKLGAGSVSTQALAVGTGGNFIANTDLSAGLTGWGPEYSNDAASFRLSLRTDTYAPQPGAIEIYQSNGNQNIEYGVMAYDANGNRREFAVKANGWYELSVYYFGHRCNGVQPYLGVLDANGGLISYPSWGVFPAAQNFDPQKNLANYQRFWGKLQMPANAAKVVVFFRMKGTAAGQGDSYLWLTRMYFGEANPNQTEPTPWSDGSVTLISGGNIVTNAITADKIAANAVTAGKIAANAVTAGTIAAGAVTAATIAGGSITGDKIAANTIGAGQIAANAITAKQLVLTDFSNMADNGWQTGTLDGWAVQNQQAFYLDTTSGDAAGWVLQSLGRDCARSNFITVTAGEVYALDVWVYNTDSNAANILAAVQTPSGTWGFAAVTGTTVKNGWVRLQGRYTVPSGYTKLSMLLQVERTAGTGGSCYWSKPVMRRAVSAELIVDGAITANKIAVNSLDAITANLGAVNISSAVIGSLQVGTSNIQGGAVTAVSAGRNGAGQTIGAGQTVNLAACGITVAGDGRVVISAMTLGQFNQNGGSQNSQPIGCNIFRDGTAIFSQTYYLGVVQTVVSGTGGQNGGTSQTTYTAGLVAVPALYDAPGAGFHTYTLQIYCPGNTIVWNESNIIATAFKR</sequence>
<protein>
    <submittedName>
        <fullName evidence="5">Uncharacterized protein</fullName>
    </submittedName>
</protein>
<dbReference type="Pfam" id="PF13550">
    <property type="entry name" value="Phage-tail_3"/>
    <property type="match status" value="1"/>
</dbReference>
<proteinExistence type="predicted"/>
<dbReference type="RefSeq" id="WP_015340426.1">
    <property type="nucleotide sequence ID" value="NZ_JAADZA010000064.1"/>
</dbReference>
<evidence type="ECO:0000313" key="5">
    <source>
        <dbReference type="EMBL" id="MBB6490733.1"/>
    </source>
</evidence>
<gene>
    <name evidence="5" type="ORF">GGD45_001123</name>
</gene>
<keyword evidence="2" id="KW-0732">Signal</keyword>
<feature type="chain" id="PRO_5046305448" evidence="2">
    <location>
        <begin position="23"/>
        <end position="1989"/>
    </location>
</feature>
<keyword evidence="6" id="KW-1185">Reference proteome</keyword>
<accession>A0ABR6QUZ8</accession>
<name>A0ABR6QUZ8_RHITR</name>
<dbReference type="Proteomes" id="UP000526625">
    <property type="component" value="Unassembled WGS sequence"/>
</dbReference>
<dbReference type="EMBL" id="JACHBF010000002">
    <property type="protein sequence ID" value="MBB6490733.1"/>
    <property type="molecule type" value="Genomic_DNA"/>
</dbReference>